<organism evidence="3 4">
    <name type="scientific">Agromyces archimandritae</name>
    <dbReference type="NCBI Taxonomy" id="2781962"/>
    <lineage>
        <taxon>Bacteria</taxon>
        <taxon>Bacillati</taxon>
        <taxon>Actinomycetota</taxon>
        <taxon>Actinomycetes</taxon>
        <taxon>Micrococcales</taxon>
        <taxon>Microbacteriaceae</taxon>
        <taxon>Agromyces</taxon>
    </lineage>
</organism>
<dbReference type="Proteomes" id="UP000671914">
    <property type="component" value="Chromosome"/>
</dbReference>
<protein>
    <submittedName>
        <fullName evidence="3">AzlD domain-containing protein</fullName>
    </submittedName>
</protein>
<gene>
    <name evidence="3" type="ORF">G127AT_06790</name>
</gene>
<keyword evidence="2" id="KW-0812">Transmembrane</keyword>
<feature type="transmembrane region" description="Helical" evidence="2">
    <location>
        <begin position="6"/>
        <end position="27"/>
    </location>
</feature>
<proteinExistence type="predicted"/>
<evidence type="ECO:0000313" key="3">
    <source>
        <dbReference type="EMBL" id="QTX05894.1"/>
    </source>
</evidence>
<keyword evidence="4" id="KW-1185">Reference proteome</keyword>
<evidence type="ECO:0000313" key="4">
    <source>
        <dbReference type="Proteomes" id="UP000671914"/>
    </source>
</evidence>
<evidence type="ECO:0000256" key="2">
    <source>
        <dbReference type="SAM" id="Phobius"/>
    </source>
</evidence>
<dbReference type="KEGG" id="aarc:G127AT_06790"/>
<evidence type="ECO:0000256" key="1">
    <source>
        <dbReference type="SAM" id="MobiDB-lite"/>
    </source>
</evidence>
<feature type="transmembrane region" description="Helical" evidence="2">
    <location>
        <begin position="136"/>
        <end position="157"/>
    </location>
</feature>
<dbReference type="EMBL" id="CP071696">
    <property type="protein sequence ID" value="QTX05894.1"/>
    <property type="molecule type" value="Genomic_DNA"/>
</dbReference>
<name>A0A975FQ11_9MICO</name>
<keyword evidence="2" id="KW-1133">Transmembrane helix</keyword>
<feature type="region of interest" description="Disordered" evidence="1">
    <location>
        <begin position="38"/>
        <end position="89"/>
    </location>
</feature>
<reference evidence="3" key="1">
    <citation type="submission" date="2021-03" db="EMBL/GenBank/DDBJ databases">
        <title>Agromyces archimandritus sp. nov., isolated from the cockroach Archimandrita tessellata.</title>
        <authorList>
            <person name="Guzman J."/>
            <person name="Ortuzar M."/>
            <person name="Poehlein A."/>
            <person name="Daniel R."/>
            <person name="Trujillo M."/>
            <person name="Vilcinskas A."/>
        </authorList>
    </citation>
    <scope>NUCLEOTIDE SEQUENCE</scope>
    <source>
        <strain evidence="3">G127AT</strain>
    </source>
</reference>
<dbReference type="AlphaFoldDB" id="A0A975FQ11"/>
<accession>A0A975FQ11</accession>
<dbReference type="RefSeq" id="WP_210901299.1">
    <property type="nucleotide sequence ID" value="NZ_CP071696.1"/>
</dbReference>
<keyword evidence="2" id="KW-0472">Membrane</keyword>
<sequence>MPDPMLLVGVAMLAVGTYATRLIGLLAGRRRAKRLAVGAQGTARGGSAPASTGDAAAVPAPPLPGGAPASAPDLRGGAPASTPETDATPARLRRSDLVVVVLLAAVALTGAVFDGAEPAGWARIAGVAVGAVCAMLRWPLAIVIVAAAATTALLRLAGVG</sequence>
<feature type="transmembrane region" description="Helical" evidence="2">
    <location>
        <begin position="97"/>
        <end position="116"/>
    </location>
</feature>